<feature type="transmembrane region" description="Helical" evidence="6">
    <location>
        <begin position="64"/>
        <end position="90"/>
    </location>
</feature>
<gene>
    <name evidence="7" type="ORF">AKJ31_15475</name>
</gene>
<evidence type="ECO:0000256" key="3">
    <source>
        <dbReference type="ARBA" id="ARBA00022692"/>
    </source>
</evidence>
<feature type="transmembrane region" description="Helical" evidence="6">
    <location>
        <begin position="340"/>
        <end position="357"/>
    </location>
</feature>
<feature type="transmembrane region" description="Helical" evidence="6">
    <location>
        <begin position="310"/>
        <end position="331"/>
    </location>
</feature>
<dbReference type="InterPro" id="IPR050833">
    <property type="entry name" value="Poly_Biosynth_Transport"/>
</dbReference>
<reference evidence="8" key="1">
    <citation type="submission" date="2015-08" db="EMBL/GenBank/DDBJ databases">
        <title>Vibrio galatheae sp. nov., a novel member of the Vibrionaceae family isolated from the Solomon Islands.</title>
        <authorList>
            <person name="Giubergia S."/>
            <person name="Machado H."/>
            <person name="Mateiu R.V."/>
            <person name="Gram L."/>
        </authorList>
    </citation>
    <scope>NUCLEOTIDE SEQUENCE [LARGE SCALE GENOMIC DNA]</scope>
    <source>
        <strain evidence="8">DSM 19134</strain>
    </source>
</reference>
<dbReference type="STRING" id="171383.AKJ31_15475"/>
<feature type="transmembrane region" description="Helical" evidence="6">
    <location>
        <begin position="425"/>
        <end position="444"/>
    </location>
</feature>
<evidence type="ECO:0000313" key="7">
    <source>
        <dbReference type="EMBL" id="KOO06673.1"/>
    </source>
</evidence>
<feature type="transmembrane region" description="Helical" evidence="6">
    <location>
        <begin position="96"/>
        <end position="116"/>
    </location>
</feature>
<evidence type="ECO:0000313" key="8">
    <source>
        <dbReference type="Proteomes" id="UP000037530"/>
    </source>
</evidence>
<feature type="transmembrane region" description="Helical" evidence="6">
    <location>
        <begin position="395"/>
        <end position="413"/>
    </location>
</feature>
<evidence type="ECO:0008006" key="9">
    <source>
        <dbReference type="Google" id="ProtNLM"/>
    </source>
</evidence>
<dbReference type="PANTHER" id="PTHR30250:SF11">
    <property type="entry name" value="O-ANTIGEN TRANSPORTER-RELATED"/>
    <property type="match status" value="1"/>
</dbReference>
<keyword evidence="4 6" id="KW-1133">Transmembrane helix</keyword>
<dbReference type="EMBL" id="LHPI01000016">
    <property type="protein sequence ID" value="KOO06673.1"/>
    <property type="molecule type" value="Genomic_DNA"/>
</dbReference>
<feature type="transmembrane region" description="Helical" evidence="6">
    <location>
        <begin position="275"/>
        <end position="298"/>
    </location>
</feature>
<dbReference type="Pfam" id="PF01943">
    <property type="entry name" value="Polysacc_synt"/>
    <property type="match status" value="1"/>
</dbReference>
<dbReference type="AlphaFoldDB" id="A0A0M0HYG3"/>
<keyword evidence="8" id="KW-1185">Reference proteome</keyword>
<comment type="subcellular location">
    <subcellularLocation>
        <location evidence="1">Cell membrane</location>
        <topology evidence="1">Multi-pass membrane protein</topology>
    </subcellularLocation>
</comment>
<feature type="transmembrane region" description="Helical" evidence="6">
    <location>
        <begin position="231"/>
        <end position="254"/>
    </location>
</feature>
<organism evidence="7 8">
    <name type="scientific">Vibrio hepatarius</name>
    <dbReference type="NCBI Taxonomy" id="171383"/>
    <lineage>
        <taxon>Bacteria</taxon>
        <taxon>Pseudomonadati</taxon>
        <taxon>Pseudomonadota</taxon>
        <taxon>Gammaproteobacteria</taxon>
        <taxon>Vibrionales</taxon>
        <taxon>Vibrionaceae</taxon>
        <taxon>Vibrio</taxon>
        <taxon>Vibrio oreintalis group</taxon>
    </lineage>
</organism>
<evidence type="ECO:0000256" key="5">
    <source>
        <dbReference type="ARBA" id="ARBA00023136"/>
    </source>
</evidence>
<dbReference type="PANTHER" id="PTHR30250">
    <property type="entry name" value="PST FAMILY PREDICTED COLANIC ACID TRANSPORTER"/>
    <property type="match status" value="1"/>
</dbReference>
<dbReference type="InterPro" id="IPR002797">
    <property type="entry name" value="Polysacc_synth"/>
</dbReference>
<comment type="caution">
    <text evidence="7">The sequence shown here is derived from an EMBL/GenBank/DDBJ whole genome shotgun (WGS) entry which is preliminary data.</text>
</comment>
<feature type="transmembrane region" description="Helical" evidence="6">
    <location>
        <begin position="25"/>
        <end position="44"/>
    </location>
</feature>
<dbReference type="Proteomes" id="UP000037530">
    <property type="component" value="Unassembled WGS sequence"/>
</dbReference>
<feature type="transmembrane region" description="Helical" evidence="6">
    <location>
        <begin position="191"/>
        <end position="211"/>
    </location>
</feature>
<protein>
    <recommendedName>
        <fullName evidence="9">Polysaccharide biosynthesis protein C-terminal domain-containing protein</fullName>
    </recommendedName>
</protein>
<evidence type="ECO:0000256" key="4">
    <source>
        <dbReference type="ARBA" id="ARBA00022989"/>
    </source>
</evidence>
<feature type="transmembrane region" description="Helical" evidence="6">
    <location>
        <begin position="156"/>
        <end position="179"/>
    </location>
</feature>
<keyword evidence="5 6" id="KW-0472">Membrane</keyword>
<sequence>MFPQLCGFLLLPVYGKYLSLDEYGQIATVEMGVFFLSIVILFSLDRSIQAYYFESDSEEGRKTLLDTLIKSVAIIGGGLGLLIIFIMMMYFEYDDAIKFVYIVLYSYFSSLLNVLLSSYQIRSQVNAYVGIVISRTIIMLFFIFYFLIYMKSGINGYFYSMLMSVVISFPLSVFFVLKNRTRFDKEVFVKCIKYSIVFLPMILVTWIVNFLDRAFIAHYLGSESVGIYSMAYRISSAFTMLTSAASLVFIPYFYKVINSKNEHDIHELKNNMEMIVHTLLFVFLFMGLFIGDMIDVFFSNEYLKIEIISILLLNSFLVSSIMSLTTVLFLLKDKRTKDNLIACLYSAFASVILNLILIPVIGLWGAVLSNLFSKLVLLVIQYFKSKNGFYILLPWRSFIIRFLLYNAIVFFFYEYIDLSMYVEVFVKLVLVILLGVNTFFIIGFKRIGVFFYGK</sequence>
<name>A0A0M0HYG3_9VIBR</name>
<keyword evidence="2" id="KW-1003">Cell membrane</keyword>
<proteinExistence type="predicted"/>
<dbReference type="GO" id="GO:0005886">
    <property type="term" value="C:plasma membrane"/>
    <property type="evidence" value="ECO:0007669"/>
    <property type="project" value="UniProtKB-SubCell"/>
</dbReference>
<dbReference type="PATRIC" id="fig|171383.3.peg.3167"/>
<evidence type="ECO:0000256" key="1">
    <source>
        <dbReference type="ARBA" id="ARBA00004651"/>
    </source>
</evidence>
<keyword evidence="3 6" id="KW-0812">Transmembrane</keyword>
<evidence type="ECO:0000256" key="6">
    <source>
        <dbReference type="SAM" id="Phobius"/>
    </source>
</evidence>
<evidence type="ECO:0000256" key="2">
    <source>
        <dbReference type="ARBA" id="ARBA00022475"/>
    </source>
</evidence>
<accession>A0A0M0HYG3</accession>
<feature type="transmembrane region" description="Helical" evidence="6">
    <location>
        <begin position="128"/>
        <end position="150"/>
    </location>
</feature>